<comment type="caution">
    <text evidence="1">The sequence shown here is derived from an EMBL/GenBank/DDBJ whole genome shotgun (WGS) entry which is preliminary data.</text>
</comment>
<dbReference type="AlphaFoldDB" id="A0A2R5GVB3"/>
<keyword evidence="2" id="KW-1185">Reference proteome</keyword>
<proteinExistence type="predicted"/>
<protein>
    <submittedName>
        <fullName evidence="1">Uncharacterized protein</fullName>
    </submittedName>
</protein>
<gene>
    <name evidence="1" type="ORF">FCC1311_110082</name>
</gene>
<accession>A0A2R5GVB3</accession>
<organism evidence="1 2">
    <name type="scientific">Hondaea fermentalgiana</name>
    <dbReference type="NCBI Taxonomy" id="2315210"/>
    <lineage>
        <taxon>Eukaryota</taxon>
        <taxon>Sar</taxon>
        <taxon>Stramenopiles</taxon>
        <taxon>Bigyra</taxon>
        <taxon>Labyrinthulomycetes</taxon>
        <taxon>Thraustochytrida</taxon>
        <taxon>Thraustochytriidae</taxon>
        <taxon>Hondaea</taxon>
    </lineage>
</organism>
<sequence length="203" mass="22588">MMVRDFVISLVKGVRKLQKALDAGEVALVRGPGAKTEYFPQASLEDAAVVRLESCELTKMLGQKLCKPGKKFDSSFGVVHGTINKTAMGITKAELAELIQKKLSQFSARDYMTHEQQILARRAMFEACKEPTRKAAIARVHALCQNSHGELMRVMQCQPRTVPAKFMTLKRARKTVALIEDTGPSPKRVSLRELHSRVVVARP</sequence>
<evidence type="ECO:0000313" key="1">
    <source>
        <dbReference type="EMBL" id="GBG34786.1"/>
    </source>
</evidence>
<evidence type="ECO:0000313" key="2">
    <source>
        <dbReference type="Proteomes" id="UP000241890"/>
    </source>
</evidence>
<dbReference type="EMBL" id="BEYU01000216">
    <property type="protein sequence ID" value="GBG34786.1"/>
    <property type="molecule type" value="Genomic_DNA"/>
</dbReference>
<reference evidence="1 2" key="1">
    <citation type="submission" date="2017-12" db="EMBL/GenBank/DDBJ databases">
        <title>Sequencing, de novo assembly and annotation of complete genome of a new Thraustochytrid species, strain FCC1311.</title>
        <authorList>
            <person name="Sedici K."/>
            <person name="Godart F."/>
            <person name="Aiese Cigliano R."/>
            <person name="Sanseverino W."/>
            <person name="Barakat M."/>
            <person name="Ortet P."/>
            <person name="Marechal E."/>
            <person name="Cagnac O."/>
            <person name="Amato A."/>
        </authorList>
    </citation>
    <scope>NUCLEOTIDE SEQUENCE [LARGE SCALE GENOMIC DNA]</scope>
</reference>
<name>A0A2R5GVB3_9STRA</name>
<dbReference type="InParanoid" id="A0A2R5GVB3"/>
<dbReference type="Proteomes" id="UP000241890">
    <property type="component" value="Unassembled WGS sequence"/>
</dbReference>